<feature type="compositionally biased region" description="Basic and acidic residues" evidence="9">
    <location>
        <begin position="410"/>
        <end position="434"/>
    </location>
</feature>
<dbReference type="InterPro" id="IPR034143">
    <property type="entry name" value="snRNP70_RRM"/>
</dbReference>
<feature type="compositionally biased region" description="Gly residues" evidence="9">
    <location>
        <begin position="320"/>
        <end position="329"/>
    </location>
</feature>
<evidence type="ECO:0000256" key="1">
    <source>
        <dbReference type="ARBA" id="ARBA00004324"/>
    </source>
</evidence>
<evidence type="ECO:0000256" key="6">
    <source>
        <dbReference type="ARBA" id="ARBA00023274"/>
    </source>
</evidence>
<dbReference type="Pfam" id="PF12220">
    <property type="entry name" value="U1snRNP70_N"/>
    <property type="match status" value="1"/>
</dbReference>
<feature type="region of interest" description="Disordered" evidence="9">
    <location>
        <begin position="176"/>
        <end position="207"/>
    </location>
</feature>
<dbReference type="GO" id="GO:0000398">
    <property type="term" value="P:mRNA splicing, via spliceosome"/>
    <property type="evidence" value="ECO:0007669"/>
    <property type="project" value="TreeGrafter"/>
</dbReference>
<dbReference type="Gene3D" id="3.30.70.330">
    <property type="match status" value="1"/>
</dbReference>
<dbReference type="InterPro" id="IPR012677">
    <property type="entry name" value="Nucleotide-bd_a/b_plait_sf"/>
</dbReference>
<dbReference type="SMART" id="SM00360">
    <property type="entry name" value="RRM"/>
    <property type="match status" value="1"/>
</dbReference>
<dbReference type="PANTHER" id="PTHR13952:SF5">
    <property type="entry name" value="U1 SMALL NUCLEAR RIBONUCLEOPROTEIN 70 KDA"/>
    <property type="match status" value="1"/>
</dbReference>
<evidence type="ECO:0000313" key="11">
    <source>
        <dbReference type="EMBL" id="KAK9395654.1"/>
    </source>
</evidence>
<evidence type="ECO:0000256" key="4">
    <source>
        <dbReference type="ARBA" id="ARBA00022884"/>
    </source>
</evidence>
<comment type="subcellular location">
    <subcellularLocation>
        <location evidence="1">Nucleus speckle</location>
    </subcellularLocation>
    <subcellularLocation>
        <location evidence="2">Nucleus</location>
        <location evidence="2">Nucleoplasm</location>
    </subcellularLocation>
</comment>
<evidence type="ECO:0000256" key="9">
    <source>
        <dbReference type="SAM" id="MobiDB-lite"/>
    </source>
</evidence>
<feature type="compositionally biased region" description="Basic residues" evidence="9">
    <location>
        <begin position="368"/>
        <end position="381"/>
    </location>
</feature>
<feature type="compositionally biased region" description="Basic and acidic residues" evidence="9">
    <location>
        <begin position="382"/>
        <end position="399"/>
    </location>
</feature>
<keyword evidence="4 8" id="KW-0694">RNA-binding</keyword>
<evidence type="ECO:0000313" key="12">
    <source>
        <dbReference type="Proteomes" id="UP001474421"/>
    </source>
</evidence>
<feature type="compositionally biased region" description="Basic and acidic residues" evidence="9">
    <location>
        <begin position="445"/>
        <end position="516"/>
    </location>
</feature>
<dbReference type="GO" id="GO:0005685">
    <property type="term" value="C:U1 snRNP"/>
    <property type="evidence" value="ECO:0007669"/>
    <property type="project" value="TreeGrafter"/>
</dbReference>
<dbReference type="InterPro" id="IPR000504">
    <property type="entry name" value="RRM_dom"/>
</dbReference>
<dbReference type="EMBL" id="JAOTOJ010000009">
    <property type="protein sequence ID" value="KAK9395654.1"/>
    <property type="molecule type" value="Genomic_DNA"/>
</dbReference>
<feature type="region of interest" description="Disordered" evidence="9">
    <location>
        <begin position="315"/>
        <end position="558"/>
    </location>
</feature>
<dbReference type="GO" id="GO:0030619">
    <property type="term" value="F:U1 snRNA binding"/>
    <property type="evidence" value="ECO:0007669"/>
    <property type="project" value="InterPro"/>
</dbReference>
<dbReference type="InterPro" id="IPR035979">
    <property type="entry name" value="RBD_domain_sf"/>
</dbReference>
<feature type="compositionally biased region" description="Basic residues" evidence="9">
    <location>
        <begin position="400"/>
        <end position="409"/>
    </location>
</feature>
<dbReference type="InterPro" id="IPR022023">
    <property type="entry name" value="U1snRNP70_N"/>
</dbReference>
<evidence type="ECO:0000256" key="5">
    <source>
        <dbReference type="ARBA" id="ARBA00023242"/>
    </source>
</evidence>
<dbReference type="AlphaFoldDB" id="A0AAW1B0T2"/>
<dbReference type="GO" id="GO:0003729">
    <property type="term" value="F:mRNA binding"/>
    <property type="evidence" value="ECO:0007669"/>
    <property type="project" value="TreeGrafter"/>
</dbReference>
<comment type="function">
    <text evidence="7">Component of the spliceosomal U1 snRNP, which is essential for recognition of the pre-mRNA 5' splice-site and the subsequent assembly of the spliceosome. SNRNP70 binds to the loop I region of U1-snRNA.</text>
</comment>
<name>A0AAW1B0T2_CROAD</name>
<dbReference type="FunFam" id="3.30.70.330:FF:001585">
    <property type="entry name" value="U1 small nuclear ribonucleoprotein 70 kDa"/>
    <property type="match status" value="1"/>
</dbReference>
<dbReference type="InterPro" id="IPR051183">
    <property type="entry name" value="U1_U11-U12_snRNP_70-35kDa"/>
</dbReference>
<feature type="compositionally biased region" description="Basic and acidic residues" evidence="9">
    <location>
        <begin position="188"/>
        <end position="207"/>
    </location>
</feature>
<keyword evidence="12" id="KW-1185">Reference proteome</keyword>
<feature type="compositionally biased region" description="Basic and acidic residues" evidence="9">
    <location>
        <begin position="335"/>
        <end position="367"/>
    </location>
</feature>
<dbReference type="PROSITE" id="PS50102">
    <property type="entry name" value="RRM"/>
    <property type="match status" value="1"/>
</dbReference>
<sequence>MFASIAGALLQPRFSACPFWVPSSTSSDAWRLLGENGDAPWSTVASPVLHCENRNRPLFRICEGDRLEATVPGLEEVVGLAAVLRGSCAECAPNRPSLWCREALKRGRRARTVTSASETQSALARCFKMTQFLPPNLLALFAPRDPIPYLHPLEKLPHEKHHNQPYSGIAPYIREFEDPRDAPPPTRAETREERMERKRREKIERRQQEVESELKMWDPHNDPNAQGDAFKTLFVARVNYDTTESKLRREFEVYGPIKRIYMVYSKHSSKPRGYAFIEYEHERDMHSAYKHADGKKIDGRRVLVDVERGRTVKGWRPRRLGGGLGGTRRGGADVNIRHSGRDDTSRYDERDRERERDRRDRDKERERRRSRSRERRRRTRSREKEERKRSRERSKDKDRERKRRSRSRDRKRDRDRDREKKEELPEVGEAHPDEVTLGEIGVDGIEVKPEGDEKGRERDRDREKERDRRRSHRDKDRDRDRDREHRRDRDRDRDRDREHKRDRAERGAEKQEERGQDNGMGEALEETSQDMFLDQESIQSADGYLSTENGYIMVPPLQ</sequence>
<organism evidence="11 12">
    <name type="scientific">Crotalus adamanteus</name>
    <name type="common">Eastern diamondback rattlesnake</name>
    <dbReference type="NCBI Taxonomy" id="8729"/>
    <lineage>
        <taxon>Eukaryota</taxon>
        <taxon>Metazoa</taxon>
        <taxon>Chordata</taxon>
        <taxon>Craniata</taxon>
        <taxon>Vertebrata</taxon>
        <taxon>Euteleostomi</taxon>
        <taxon>Lepidosauria</taxon>
        <taxon>Squamata</taxon>
        <taxon>Bifurcata</taxon>
        <taxon>Unidentata</taxon>
        <taxon>Episquamata</taxon>
        <taxon>Toxicofera</taxon>
        <taxon>Serpentes</taxon>
        <taxon>Colubroidea</taxon>
        <taxon>Viperidae</taxon>
        <taxon>Crotalinae</taxon>
        <taxon>Crotalus</taxon>
    </lineage>
</organism>
<evidence type="ECO:0000256" key="3">
    <source>
        <dbReference type="ARBA" id="ARBA00016996"/>
    </source>
</evidence>
<dbReference type="SUPFAM" id="SSF54928">
    <property type="entry name" value="RNA-binding domain, RBD"/>
    <property type="match status" value="1"/>
</dbReference>
<gene>
    <name evidence="11" type="ORF">NXF25_019015</name>
</gene>
<accession>A0AAW1B0T2</accession>
<proteinExistence type="predicted"/>
<evidence type="ECO:0000256" key="2">
    <source>
        <dbReference type="ARBA" id="ARBA00004642"/>
    </source>
</evidence>
<evidence type="ECO:0000256" key="7">
    <source>
        <dbReference type="ARBA" id="ARBA00058765"/>
    </source>
</evidence>
<dbReference type="PANTHER" id="PTHR13952">
    <property type="entry name" value="U1 SMALL NUCLEAR RIBONUCLEOPROTEIN 70 KD"/>
    <property type="match status" value="1"/>
</dbReference>
<protein>
    <recommendedName>
        <fullName evidence="3">U1 small nuclear ribonucleoprotein 70 kDa</fullName>
    </recommendedName>
</protein>
<keyword evidence="5" id="KW-0539">Nucleus</keyword>
<dbReference type="GO" id="GO:0016607">
    <property type="term" value="C:nuclear speck"/>
    <property type="evidence" value="ECO:0007669"/>
    <property type="project" value="UniProtKB-SubCell"/>
</dbReference>
<dbReference type="GO" id="GO:0071004">
    <property type="term" value="C:U2-type prespliceosome"/>
    <property type="evidence" value="ECO:0007669"/>
    <property type="project" value="TreeGrafter"/>
</dbReference>
<keyword evidence="6 11" id="KW-0687">Ribonucleoprotein</keyword>
<dbReference type="Pfam" id="PF00076">
    <property type="entry name" value="RRM_1"/>
    <property type="match status" value="1"/>
</dbReference>
<reference evidence="11 12" key="1">
    <citation type="journal article" date="2024" name="Proc. Natl. Acad. Sci. U.S.A.">
        <title>The genetic regulatory architecture and epigenomic basis for age-related changes in rattlesnake venom.</title>
        <authorList>
            <person name="Hogan M.P."/>
            <person name="Holding M.L."/>
            <person name="Nystrom G.S."/>
            <person name="Colston T.J."/>
            <person name="Bartlett D.A."/>
            <person name="Mason A.J."/>
            <person name="Ellsworth S.A."/>
            <person name="Rautsaw R.M."/>
            <person name="Lawrence K.C."/>
            <person name="Strickland J.L."/>
            <person name="He B."/>
            <person name="Fraser P."/>
            <person name="Margres M.J."/>
            <person name="Gilbert D.M."/>
            <person name="Gibbs H.L."/>
            <person name="Parkinson C.L."/>
            <person name="Rokyta D.R."/>
        </authorList>
    </citation>
    <scope>NUCLEOTIDE SEQUENCE [LARGE SCALE GENOMIC DNA]</scope>
    <source>
        <strain evidence="11">DRR0105</strain>
    </source>
</reference>
<dbReference type="GO" id="GO:0071011">
    <property type="term" value="C:precatalytic spliceosome"/>
    <property type="evidence" value="ECO:0007669"/>
    <property type="project" value="TreeGrafter"/>
</dbReference>
<feature type="domain" description="RRM" evidence="10">
    <location>
        <begin position="231"/>
        <end position="309"/>
    </location>
</feature>
<dbReference type="GO" id="GO:0043484">
    <property type="term" value="P:regulation of RNA splicing"/>
    <property type="evidence" value="ECO:0007669"/>
    <property type="project" value="UniProtKB-ARBA"/>
</dbReference>
<evidence type="ECO:0000256" key="8">
    <source>
        <dbReference type="PROSITE-ProRule" id="PRU00176"/>
    </source>
</evidence>
<dbReference type="Proteomes" id="UP001474421">
    <property type="component" value="Unassembled WGS sequence"/>
</dbReference>
<dbReference type="CDD" id="cd12236">
    <property type="entry name" value="RRM_snRNP70"/>
    <property type="match status" value="1"/>
</dbReference>
<comment type="caution">
    <text evidence="11">The sequence shown here is derived from an EMBL/GenBank/DDBJ whole genome shotgun (WGS) entry which is preliminary data.</text>
</comment>
<evidence type="ECO:0000259" key="10">
    <source>
        <dbReference type="PROSITE" id="PS50102"/>
    </source>
</evidence>